<proteinExistence type="predicted"/>
<dbReference type="AlphaFoldDB" id="A0A918NTX4"/>
<reference evidence="1" key="2">
    <citation type="submission" date="2020-09" db="EMBL/GenBank/DDBJ databases">
        <authorList>
            <person name="Sun Q."/>
            <person name="Ohkuma M."/>
        </authorList>
    </citation>
    <scope>NUCLEOTIDE SEQUENCE</scope>
    <source>
        <strain evidence="1">JCM 4956</strain>
    </source>
</reference>
<evidence type="ECO:0000313" key="2">
    <source>
        <dbReference type="Proteomes" id="UP000645555"/>
    </source>
</evidence>
<name>A0A918NTX4_9ACTN</name>
<sequence length="145" mass="16622">MAYEEIPQPLLPALDWEQGTGLIGVQDPAVVDAAFERGERHVGVAVIGLALHHPDPRAILPRVARALRATDPARQHQGTVALAHVARLHRTVDRECLALLRAQPRGNEADDDLWSFVPRRRLPWWLWRHQLPGLVKWCLFERWRH</sequence>
<protein>
    <submittedName>
        <fullName evidence="1">Uncharacterized protein</fullName>
    </submittedName>
</protein>
<reference evidence="1" key="1">
    <citation type="journal article" date="2014" name="Int. J. Syst. Evol. Microbiol.">
        <title>Complete genome sequence of Corynebacterium casei LMG S-19264T (=DSM 44701T), isolated from a smear-ripened cheese.</title>
        <authorList>
            <consortium name="US DOE Joint Genome Institute (JGI-PGF)"/>
            <person name="Walter F."/>
            <person name="Albersmeier A."/>
            <person name="Kalinowski J."/>
            <person name="Ruckert C."/>
        </authorList>
    </citation>
    <scope>NUCLEOTIDE SEQUENCE</scope>
    <source>
        <strain evidence="1">JCM 4956</strain>
    </source>
</reference>
<dbReference type="Proteomes" id="UP000645555">
    <property type="component" value="Unassembled WGS sequence"/>
</dbReference>
<gene>
    <name evidence="1" type="ORF">GCM10010515_71380</name>
</gene>
<comment type="caution">
    <text evidence="1">The sequence shown here is derived from an EMBL/GenBank/DDBJ whole genome shotgun (WGS) entry which is preliminary data.</text>
</comment>
<organism evidence="1 2">
    <name type="scientific">Streptomyces fructofermentans</name>
    <dbReference type="NCBI Taxonomy" id="152141"/>
    <lineage>
        <taxon>Bacteria</taxon>
        <taxon>Bacillati</taxon>
        <taxon>Actinomycetota</taxon>
        <taxon>Actinomycetes</taxon>
        <taxon>Kitasatosporales</taxon>
        <taxon>Streptomycetaceae</taxon>
        <taxon>Streptomyces</taxon>
    </lineage>
</organism>
<dbReference type="RefSeq" id="WP_190039787.1">
    <property type="nucleotide sequence ID" value="NZ_BMWD01000041.1"/>
</dbReference>
<accession>A0A918NTX4</accession>
<dbReference type="EMBL" id="BMWD01000041">
    <property type="protein sequence ID" value="GGX94242.1"/>
    <property type="molecule type" value="Genomic_DNA"/>
</dbReference>
<evidence type="ECO:0000313" key="1">
    <source>
        <dbReference type="EMBL" id="GGX94242.1"/>
    </source>
</evidence>
<keyword evidence="2" id="KW-1185">Reference proteome</keyword>